<organism evidence="1 2">
    <name type="scientific">Punica granatum</name>
    <name type="common">Pomegranate</name>
    <dbReference type="NCBI Taxonomy" id="22663"/>
    <lineage>
        <taxon>Eukaryota</taxon>
        <taxon>Viridiplantae</taxon>
        <taxon>Streptophyta</taxon>
        <taxon>Embryophyta</taxon>
        <taxon>Tracheophyta</taxon>
        <taxon>Spermatophyta</taxon>
        <taxon>Magnoliopsida</taxon>
        <taxon>eudicotyledons</taxon>
        <taxon>Gunneridae</taxon>
        <taxon>Pentapetalae</taxon>
        <taxon>rosids</taxon>
        <taxon>malvids</taxon>
        <taxon>Myrtales</taxon>
        <taxon>Lythraceae</taxon>
        <taxon>Punica</taxon>
    </lineage>
</organism>
<name>A0A2I0ITG5_PUNGR</name>
<dbReference type="Proteomes" id="UP000233551">
    <property type="component" value="Unassembled WGS sequence"/>
</dbReference>
<gene>
    <name evidence="1" type="ORF">CRG98_032308</name>
</gene>
<accession>A0A2I0ITG5</accession>
<proteinExistence type="predicted"/>
<dbReference type="EMBL" id="PGOL01002520">
    <property type="protein sequence ID" value="PKI47299.1"/>
    <property type="molecule type" value="Genomic_DNA"/>
</dbReference>
<protein>
    <recommendedName>
        <fullName evidence="3">THIF-type NAD/FAD binding fold domain-containing protein</fullName>
    </recommendedName>
</protein>
<comment type="caution">
    <text evidence="1">The sequence shown here is derived from an EMBL/GenBank/DDBJ whole genome shotgun (WGS) entry which is preliminary data.</text>
</comment>
<dbReference type="Gene3D" id="3.40.50.720">
    <property type="entry name" value="NAD(P)-binding Rossmann-like Domain"/>
    <property type="match status" value="1"/>
</dbReference>
<sequence length="112" mass="12452">AYAEAEHANVSLSASYERPLGILPHQIRGSLPQFSQITLVGHSSKSCTACSETVVSEYRNRGMEFVLQAINHPTYLEDLTGLTELMKSANTFDLDWDKDGDAIDDEDEFVEI</sequence>
<evidence type="ECO:0000313" key="2">
    <source>
        <dbReference type="Proteomes" id="UP000233551"/>
    </source>
</evidence>
<keyword evidence="2" id="KW-1185">Reference proteome</keyword>
<reference evidence="1 2" key="1">
    <citation type="submission" date="2017-11" db="EMBL/GenBank/DDBJ databases">
        <title>De-novo sequencing of pomegranate (Punica granatum L.) genome.</title>
        <authorList>
            <person name="Akparov Z."/>
            <person name="Amiraslanov A."/>
            <person name="Hajiyeva S."/>
            <person name="Abbasov M."/>
            <person name="Kaur K."/>
            <person name="Hamwieh A."/>
            <person name="Solovyev V."/>
            <person name="Salamov A."/>
            <person name="Braich B."/>
            <person name="Kosarev P."/>
            <person name="Mahmoud A."/>
            <person name="Hajiyev E."/>
            <person name="Babayeva S."/>
            <person name="Izzatullayeva V."/>
            <person name="Mammadov A."/>
            <person name="Mammadov A."/>
            <person name="Sharifova S."/>
            <person name="Ojaghi J."/>
            <person name="Eynullazada K."/>
            <person name="Bayramov B."/>
            <person name="Abdulazimova A."/>
            <person name="Shahmuradov I."/>
        </authorList>
    </citation>
    <scope>NUCLEOTIDE SEQUENCE [LARGE SCALE GENOMIC DNA]</scope>
    <source>
        <strain evidence="2">cv. AG2017</strain>
        <tissue evidence="1">Leaf</tissue>
    </source>
</reference>
<evidence type="ECO:0000313" key="1">
    <source>
        <dbReference type="EMBL" id="PKI47299.1"/>
    </source>
</evidence>
<dbReference type="AlphaFoldDB" id="A0A2I0ITG5"/>
<feature type="non-terminal residue" evidence="1">
    <location>
        <position position="1"/>
    </location>
</feature>
<dbReference type="STRING" id="22663.A0A2I0ITG5"/>
<evidence type="ECO:0008006" key="3">
    <source>
        <dbReference type="Google" id="ProtNLM"/>
    </source>
</evidence>